<feature type="binding site" evidence="7">
    <location>
        <position position="325"/>
    </location>
    <ligand>
        <name>substrate</name>
    </ligand>
</feature>
<keyword evidence="7" id="KW-0963">Cytoplasm</keyword>
<dbReference type="CDD" id="cd00610">
    <property type="entry name" value="OAT_like"/>
    <property type="match status" value="1"/>
</dbReference>
<dbReference type="STRING" id="926571.NVIE_004880"/>
<evidence type="ECO:0000256" key="1">
    <source>
        <dbReference type="ARBA" id="ARBA00001933"/>
    </source>
</evidence>
<dbReference type="GO" id="GO:0030170">
    <property type="term" value="F:pyridoxal phosphate binding"/>
    <property type="evidence" value="ECO:0007669"/>
    <property type="project" value="UniProtKB-UniRule"/>
</dbReference>
<dbReference type="InterPro" id="IPR049704">
    <property type="entry name" value="Aminotrans_3_PPA_site"/>
</dbReference>
<dbReference type="Pfam" id="PF00202">
    <property type="entry name" value="Aminotran_3"/>
    <property type="match status" value="1"/>
</dbReference>
<keyword evidence="3 7" id="KW-0808">Transferase</keyword>
<feature type="binding site" evidence="7">
    <location>
        <position position="420"/>
    </location>
    <ligand>
        <name>substrate</name>
    </ligand>
</feature>
<dbReference type="PROSITE" id="PS00600">
    <property type="entry name" value="AA_TRANSFER_CLASS_3"/>
    <property type="match status" value="1"/>
</dbReference>
<evidence type="ECO:0000313" key="9">
    <source>
        <dbReference type="Proteomes" id="UP000027093"/>
    </source>
</evidence>
<dbReference type="InterPro" id="IPR015421">
    <property type="entry name" value="PyrdxlP-dep_Trfase_major"/>
</dbReference>
<protein>
    <recommendedName>
        <fullName evidence="7">Adenosylmethionine-8-amino-7-oxononanoate aminotransferase</fullName>
        <ecNumber evidence="7">2.6.1.62</ecNumber>
    </recommendedName>
    <alternativeName>
        <fullName evidence="7">7,8-diamino-pelargonic acid aminotransferase</fullName>
        <shortName evidence="7">DAPA AT</shortName>
        <shortName evidence="7">DAPA aminotransferase</shortName>
    </alternativeName>
    <alternativeName>
        <fullName evidence="7">7,8-diaminononanoate synthase</fullName>
        <shortName evidence="7">DANS</shortName>
    </alternativeName>
    <alternativeName>
        <fullName evidence="7">Diaminopelargonic acid synthase</fullName>
    </alternativeName>
</protein>
<evidence type="ECO:0000256" key="5">
    <source>
        <dbReference type="ARBA" id="ARBA00022756"/>
    </source>
</evidence>
<dbReference type="InterPro" id="IPR015422">
    <property type="entry name" value="PyrdxlP-dep_Trfase_small"/>
</dbReference>
<feature type="binding site" evidence="7">
    <location>
        <position position="261"/>
    </location>
    <ligand>
        <name>pyridoxal 5'-phosphate</name>
        <dbReference type="ChEBI" id="CHEBI:597326"/>
    </ligand>
</feature>
<comment type="similarity">
    <text evidence="7">Belongs to the class-III pyridoxal-phosphate-dependent aminotransferase family. BioA subfamily.</text>
</comment>
<dbReference type="EC" id="2.6.1.62" evidence="7"/>
<keyword evidence="6 7" id="KW-0663">Pyridoxal phosphate</keyword>
<evidence type="ECO:0000256" key="6">
    <source>
        <dbReference type="ARBA" id="ARBA00022898"/>
    </source>
</evidence>
<evidence type="ECO:0000313" key="8">
    <source>
        <dbReference type="EMBL" id="AIC14683.1"/>
    </source>
</evidence>
<comment type="subcellular location">
    <subcellularLocation>
        <location evidence="7">Cytoplasm</location>
    </subcellularLocation>
</comment>
<accession>A0A060HGF1</accession>
<evidence type="ECO:0000256" key="7">
    <source>
        <dbReference type="HAMAP-Rule" id="MF_00834"/>
    </source>
</evidence>
<dbReference type="InterPro" id="IPR005815">
    <property type="entry name" value="BioA"/>
</dbReference>
<comment type="pathway">
    <text evidence="7">Cofactor biosynthesis; biotin biosynthesis; 7,8-diaminononanoate from 8-amino-7-oxononanoate (SAM route): step 1/1.</text>
</comment>
<evidence type="ECO:0000256" key="3">
    <source>
        <dbReference type="ARBA" id="ARBA00022679"/>
    </source>
</evidence>
<feature type="modified residue" description="N6-(pyridoxal phosphate)lysine" evidence="7">
    <location>
        <position position="290"/>
    </location>
</feature>
<feature type="binding site" evidence="7">
    <location>
        <position position="290"/>
    </location>
    <ligand>
        <name>substrate</name>
    </ligand>
</feature>
<dbReference type="Gene3D" id="3.90.1150.10">
    <property type="entry name" value="Aspartate Aminotransferase, domain 1"/>
    <property type="match status" value="1"/>
</dbReference>
<comment type="catalytic activity">
    <reaction evidence="7">
        <text>(8S)-8-amino-7-oxononanoate + S-adenosyl-L-methionine = S-adenosyl-4-methylsulfanyl-2-oxobutanoate + (7R,8S)-7,8-diammoniononanoate</text>
        <dbReference type="Rhea" id="RHEA:16861"/>
        <dbReference type="ChEBI" id="CHEBI:16490"/>
        <dbReference type="ChEBI" id="CHEBI:59789"/>
        <dbReference type="ChEBI" id="CHEBI:149468"/>
        <dbReference type="ChEBI" id="CHEBI:149469"/>
        <dbReference type="EC" id="2.6.1.62"/>
    </reaction>
</comment>
<dbReference type="AlphaFoldDB" id="A0A060HGF1"/>
<dbReference type="NCBIfam" id="TIGR00508">
    <property type="entry name" value="bioA"/>
    <property type="match status" value="1"/>
</dbReference>
<sequence>MHLTTMSGRPSLKDADRDRNFVWHPYTQMKDWERQDNRVIVRGEGFYLVDDRGRRYLDGTASMWCNVWGHGQNEVVEAMREQLKHLQHSTLFGLASEPSARLAERLIKLARGSMDRVFYTDNGSTAIEAALKMALQYWQNRGKPEKKLFVSLEGGYHGDTVGAMSVGYIEQFFGAYKPLLAKVSRVPSPLFYGSKFESVQDLVEHCMEQTEKTLKKLDGKCAGLVMESGAQIAGGVVIYPQKYQQKISELCKKYDTLLILDEIATGFGRLGNMVEYLAQNSKPDIVCMGKALAAGYFPLAVTLAHEKIYDAFLGSYEKNKHFYHGHTFTGHPVGCAAALANLELYEKRNLMQQIKKNAQYIKQRLGEFEEIGVVADVRHSGMLAGIELARNGKPLMHLKSKERIDYFVARESLAMGVHLRALGNVMVVIPPLAIGRNDLEKMMDAHLELAKKAEKL</sequence>
<comment type="subunit">
    <text evidence="7">Homodimer.</text>
</comment>
<dbReference type="GO" id="GO:0004015">
    <property type="term" value="F:adenosylmethionine-8-amino-7-oxononanoate transaminase activity"/>
    <property type="evidence" value="ECO:0007669"/>
    <property type="project" value="UniProtKB-UniRule"/>
</dbReference>
<comment type="function">
    <text evidence="7">Catalyzes the transfer of the alpha-amino group from S-adenosyl-L-methionine (SAM) to 7-keto-8-aminopelargonic acid (KAPA) to form 7,8-diaminopelargonic acid (DAPA). It is the only aminotransferase known to utilize SAM as an amino donor.</text>
</comment>
<dbReference type="HAMAP" id="MF_00834">
    <property type="entry name" value="BioA"/>
    <property type="match status" value="1"/>
</dbReference>
<organism evidence="8 9">
    <name type="scientific">Nitrososphaera viennensis EN76</name>
    <dbReference type="NCBI Taxonomy" id="926571"/>
    <lineage>
        <taxon>Archaea</taxon>
        <taxon>Nitrososphaerota</taxon>
        <taxon>Nitrososphaeria</taxon>
        <taxon>Nitrososphaerales</taxon>
        <taxon>Nitrososphaeraceae</taxon>
        <taxon>Nitrososphaera</taxon>
    </lineage>
</organism>
<evidence type="ECO:0000256" key="2">
    <source>
        <dbReference type="ARBA" id="ARBA00022576"/>
    </source>
</evidence>
<feature type="binding site" evidence="7">
    <location>
        <begin position="326"/>
        <end position="327"/>
    </location>
    <ligand>
        <name>pyridoxal 5'-phosphate</name>
        <dbReference type="ChEBI" id="CHEBI:597326"/>
    </ligand>
</feature>
<comment type="caution">
    <text evidence="7">Lacks conserved residue(s) required for the propagation of feature annotation.</text>
</comment>
<dbReference type="SUPFAM" id="SSF53383">
    <property type="entry name" value="PLP-dependent transferases"/>
    <property type="match status" value="1"/>
</dbReference>
<dbReference type="PANTHER" id="PTHR42684">
    <property type="entry name" value="ADENOSYLMETHIONINE-8-AMINO-7-OXONONANOATE AMINOTRANSFERASE"/>
    <property type="match status" value="1"/>
</dbReference>
<feature type="binding site" evidence="7">
    <location>
        <position position="156"/>
    </location>
    <ligand>
        <name>substrate</name>
    </ligand>
</feature>
<proteinExistence type="inferred from homology"/>
<dbReference type="KEGG" id="nvn:NVIE_004880"/>
<dbReference type="GO" id="GO:0009102">
    <property type="term" value="P:biotin biosynthetic process"/>
    <property type="evidence" value="ECO:0007669"/>
    <property type="project" value="UniProtKB-UniRule"/>
</dbReference>
<keyword evidence="2 7" id="KW-0032">Aminotransferase</keyword>
<dbReference type="InterPro" id="IPR015424">
    <property type="entry name" value="PyrdxlP-dep_Trfase"/>
</dbReference>
<dbReference type="UniPathway" id="UPA00078">
    <property type="reaction ID" value="UER00160"/>
</dbReference>
<dbReference type="EMBL" id="CP007536">
    <property type="protein sequence ID" value="AIC14683.1"/>
    <property type="molecule type" value="Genomic_DNA"/>
</dbReference>
<feature type="binding site" evidence="7">
    <location>
        <begin position="123"/>
        <end position="124"/>
    </location>
    <ligand>
        <name>pyridoxal 5'-phosphate</name>
        <dbReference type="ChEBI" id="CHEBI:597326"/>
    </ligand>
</feature>
<dbReference type="PANTHER" id="PTHR42684:SF3">
    <property type="entry name" value="ADENOSYLMETHIONINE-8-AMINO-7-OXONONANOATE AMINOTRANSFERASE"/>
    <property type="match status" value="1"/>
</dbReference>
<feature type="site" description="Participates in the substrate recognition with KAPA and in a stacking interaction with the adenine ring of SAM" evidence="7">
    <location>
        <position position="26"/>
    </location>
</feature>
<keyword evidence="9" id="KW-1185">Reference proteome</keyword>
<dbReference type="GO" id="GO:0005737">
    <property type="term" value="C:cytoplasm"/>
    <property type="evidence" value="ECO:0007669"/>
    <property type="project" value="UniProtKB-SubCell"/>
</dbReference>
<reference evidence="8 9" key="1">
    <citation type="journal article" date="2014" name="Int. J. Syst. Evol. Microbiol.">
        <title>Nitrososphaera viennensis gen. nov., sp. nov., an aerobic and mesophilic, ammonia-oxidizing archaeon from soil and a member of the archaeal phylum Thaumarchaeota.</title>
        <authorList>
            <person name="Stieglmeier M."/>
            <person name="Klingl A."/>
            <person name="Alves R.J."/>
            <person name="Rittmann S.K."/>
            <person name="Melcher M."/>
            <person name="Leisch N."/>
            <person name="Schleper C."/>
        </authorList>
    </citation>
    <scope>NUCLEOTIDE SEQUENCE [LARGE SCALE GENOMIC DNA]</scope>
    <source>
        <strain evidence="8">EN76</strain>
    </source>
</reference>
<keyword evidence="4 7" id="KW-0949">S-adenosyl-L-methionine</keyword>
<keyword evidence="5 7" id="KW-0093">Biotin biosynthesis</keyword>
<comment type="cofactor">
    <cofactor evidence="1 7">
        <name>pyridoxal 5'-phosphate</name>
        <dbReference type="ChEBI" id="CHEBI:597326"/>
    </cofactor>
</comment>
<dbReference type="Proteomes" id="UP000027093">
    <property type="component" value="Chromosome"/>
</dbReference>
<dbReference type="Gene3D" id="3.40.640.10">
    <property type="entry name" value="Type I PLP-dependent aspartate aminotransferase-like (Major domain)"/>
    <property type="match status" value="1"/>
</dbReference>
<gene>
    <name evidence="7 8" type="primary">bioA</name>
    <name evidence="8" type="ORF">NVIE_004880</name>
</gene>
<name>A0A060HGF1_9ARCH</name>
<dbReference type="HOGENOM" id="CLU_016922_4_3_2"/>
<evidence type="ECO:0000256" key="4">
    <source>
        <dbReference type="ARBA" id="ARBA00022691"/>
    </source>
</evidence>
<dbReference type="InterPro" id="IPR005814">
    <property type="entry name" value="Aminotrans_3"/>
</dbReference>